<evidence type="ECO:0000256" key="6">
    <source>
        <dbReference type="ARBA" id="ARBA00022970"/>
    </source>
</evidence>
<evidence type="ECO:0000313" key="10">
    <source>
        <dbReference type="EMBL" id="SKC59768.1"/>
    </source>
</evidence>
<dbReference type="STRING" id="526729.SAMN04324258_1922"/>
<feature type="transmembrane region" description="Helical" evidence="9">
    <location>
        <begin position="212"/>
        <end position="231"/>
    </location>
</feature>
<keyword evidence="11" id="KW-1185">Reference proteome</keyword>
<dbReference type="Proteomes" id="UP000189777">
    <property type="component" value="Unassembled WGS sequence"/>
</dbReference>
<dbReference type="PIRSF" id="PIRSF006060">
    <property type="entry name" value="AA_transporter"/>
    <property type="match status" value="1"/>
</dbReference>
<dbReference type="GO" id="GO:0005886">
    <property type="term" value="C:plasma membrane"/>
    <property type="evidence" value="ECO:0007669"/>
    <property type="project" value="UniProtKB-SubCell"/>
</dbReference>
<evidence type="ECO:0000313" key="11">
    <source>
        <dbReference type="Proteomes" id="UP000189777"/>
    </source>
</evidence>
<dbReference type="InterPro" id="IPR002293">
    <property type="entry name" value="AA/rel_permease1"/>
</dbReference>
<dbReference type="PANTHER" id="PTHR42770:SF4">
    <property type="entry name" value="ARGININE_ORNITHINE ANTIPORTER-RELATED"/>
    <property type="match status" value="1"/>
</dbReference>
<keyword evidence="4" id="KW-1003">Cell membrane</keyword>
<organism evidence="10 11">
    <name type="scientific">Krasilnikoviella flava</name>
    <dbReference type="NCBI Taxonomy" id="526729"/>
    <lineage>
        <taxon>Bacteria</taxon>
        <taxon>Bacillati</taxon>
        <taxon>Actinomycetota</taxon>
        <taxon>Actinomycetes</taxon>
        <taxon>Micrococcales</taxon>
        <taxon>Promicromonosporaceae</taxon>
        <taxon>Krasilnikoviella</taxon>
    </lineage>
</organism>
<feature type="transmembrane region" description="Helical" evidence="9">
    <location>
        <begin position="51"/>
        <end position="72"/>
    </location>
</feature>
<dbReference type="InterPro" id="IPR004754">
    <property type="entry name" value="Amino_acid_antiprt"/>
</dbReference>
<gene>
    <name evidence="10" type="ORF">SAMN04324258_1922</name>
</gene>
<evidence type="ECO:0000256" key="4">
    <source>
        <dbReference type="ARBA" id="ARBA00022475"/>
    </source>
</evidence>
<comment type="similarity">
    <text evidence="2">Belongs to the amino acid-polyamine-organocation (APC) superfamily. Basic amino acid/polyamine antiporter (APA) (TC 2.A.3.2) family.</text>
</comment>
<evidence type="ECO:0000256" key="8">
    <source>
        <dbReference type="ARBA" id="ARBA00023136"/>
    </source>
</evidence>
<dbReference type="Pfam" id="PF13520">
    <property type="entry name" value="AA_permease_2"/>
    <property type="match status" value="1"/>
</dbReference>
<proteinExistence type="inferred from homology"/>
<dbReference type="GO" id="GO:0006865">
    <property type="term" value="P:amino acid transport"/>
    <property type="evidence" value="ECO:0007669"/>
    <property type="project" value="UniProtKB-KW"/>
</dbReference>
<dbReference type="Gene3D" id="1.20.1740.10">
    <property type="entry name" value="Amino acid/polyamine transporter I"/>
    <property type="match status" value="1"/>
</dbReference>
<dbReference type="RefSeq" id="WP_079573851.1">
    <property type="nucleotide sequence ID" value="NZ_FUZQ01000003.1"/>
</dbReference>
<keyword evidence="7 9" id="KW-1133">Transmembrane helix</keyword>
<feature type="transmembrane region" description="Helical" evidence="9">
    <location>
        <begin position="343"/>
        <end position="361"/>
    </location>
</feature>
<dbReference type="GO" id="GO:0022857">
    <property type="term" value="F:transmembrane transporter activity"/>
    <property type="evidence" value="ECO:0007669"/>
    <property type="project" value="InterPro"/>
</dbReference>
<feature type="transmembrane region" description="Helical" evidence="9">
    <location>
        <begin position="243"/>
        <end position="265"/>
    </location>
</feature>
<dbReference type="NCBIfam" id="TIGR00905">
    <property type="entry name" value="2A0302"/>
    <property type="match status" value="1"/>
</dbReference>
<keyword evidence="5 9" id="KW-0812">Transmembrane</keyword>
<evidence type="ECO:0000256" key="9">
    <source>
        <dbReference type="SAM" id="Phobius"/>
    </source>
</evidence>
<feature type="transmembrane region" description="Helical" evidence="9">
    <location>
        <begin position="100"/>
        <end position="120"/>
    </location>
</feature>
<name>A0A1T5K8L8_9MICO</name>
<keyword evidence="8 9" id="KW-0472">Membrane</keyword>
<evidence type="ECO:0000256" key="1">
    <source>
        <dbReference type="ARBA" id="ARBA00004651"/>
    </source>
</evidence>
<reference evidence="10 11" key="1">
    <citation type="submission" date="2017-02" db="EMBL/GenBank/DDBJ databases">
        <authorList>
            <person name="Peterson S.W."/>
        </authorList>
    </citation>
    <scope>NUCLEOTIDE SEQUENCE [LARGE SCALE GENOMIC DNA]</scope>
    <source>
        <strain evidence="10 11">DSM 21481</strain>
    </source>
</reference>
<evidence type="ECO:0000256" key="2">
    <source>
        <dbReference type="ARBA" id="ARBA00008220"/>
    </source>
</evidence>
<keyword evidence="3" id="KW-0813">Transport</keyword>
<dbReference type="PANTHER" id="PTHR42770">
    <property type="entry name" value="AMINO ACID TRANSPORTER-RELATED"/>
    <property type="match status" value="1"/>
</dbReference>
<comment type="subcellular location">
    <subcellularLocation>
        <location evidence="1">Cell membrane</location>
        <topology evidence="1">Multi-pass membrane protein</topology>
    </subcellularLocation>
</comment>
<feature type="transmembrane region" description="Helical" evidence="9">
    <location>
        <begin position="432"/>
        <end position="450"/>
    </location>
</feature>
<feature type="transmembrane region" description="Helical" evidence="9">
    <location>
        <begin position="367"/>
        <end position="388"/>
    </location>
</feature>
<feature type="transmembrane region" description="Helical" evidence="9">
    <location>
        <begin position="409"/>
        <end position="426"/>
    </location>
</feature>
<feature type="transmembrane region" description="Helical" evidence="9">
    <location>
        <begin position="20"/>
        <end position="39"/>
    </location>
</feature>
<dbReference type="InterPro" id="IPR050367">
    <property type="entry name" value="APC_superfamily"/>
</dbReference>
<protein>
    <submittedName>
        <fullName evidence="10">Arginine:ornithine antiporter, APA family (TC 2.A.3.2.3)</fullName>
    </submittedName>
</protein>
<evidence type="ECO:0000256" key="7">
    <source>
        <dbReference type="ARBA" id="ARBA00022989"/>
    </source>
</evidence>
<feature type="transmembrane region" description="Helical" evidence="9">
    <location>
        <begin position="132"/>
        <end position="155"/>
    </location>
</feature>
<feature type="transmembrane region" description="Helical" evidence="9">
    <location>
        <begin position="462"/>
        <end position="484"/>
    </location>
</feature>
<feature type="transmembrane region" description="Helical" evidence="9">
    <location>
        <begin position="293"/>
        <end position="322"/>
    </location>
</feature>
<sequence>MANEGTTAAPGSTTSITTKVSLLTLTAMVVGSMVGAGVFSLPRRFAQETGVMGALIAWVVAGAGMLMLAFVFQRLAMRKPDLDAGVYAYAKAGFGEYTGFFAAAGYWASACVGNVTYWVLIMSTLGQWIPALGAGDTVLALALSTVGLWLFFLLVRRGIKEATAINRIVTVAKLIPIIVFVLLALFVFDPTAFAENWGGADYAGSLFDQVRGTMLVTVFVFLGVEGASVYSRHAKRREDVGRATILGFLSVFAIFASVTIVSYGIMPMAEIAELRQPSMAGVLEAAVGEWGSVFVGVGLIISVLGAYLAWTLMAAEVLFVAAKDRDMPRFLTRQTDRDVPVNALLLSTSLSQVVLILTYFSEDAFDFALDMTAVMTLIPFLLAALYAVKLRATRETYDGAPPSTLRGDLVVAVLATVYTAFLVFAAGASLVLVSFLFYAPATILFVMTRREQGRKVFAPAELALFVVVVAIAVVAVTGLATGWISI</sequence>
<keyword evidence="6" id="KW-0029">Amino-acid transport</keyword>
<dbReference type="AlphaFoldDB" id="A0A1T5K8L8"/>
<feature type="transmembrane region" description="Helical" evidence="9">
    <location>
        <begin position="167"/>
        <end position="188"/>
    </location>
</feature>
<evidence type="ECO:0000256" key="5">
    <source>
        <dbReference type="ARBA" id="ARBA00022692"/>
    </source>
</evidence>
<dbReference type="EMBL" id="FUZQ01000003">
    <property type="protein sequence ID" value="SKC59768.1"/>
    <property type="molecule type" value="Genomic_DNA"/>
</dbReference>
<dbReference type="OrthoDB" id="3185104at2"/>
<accession>A0A1T5K8L8</accession>
<evidence type="ECO:0000256" key="3">
    <source>
        <dbReference type="ARBA" id="ARBA00022448"/>
    </source>
</evidence>